<evidence type="ECO:0000313" key="2">
    <source>
        <dbReference type="Proteomes" id="UP000199331"/>
    </source>
</evidence>
<protein>
    <submittedName>
        <fullName evidence="1">Uncharacterized protein</fullName>
    </submittedName>
</protein>
<dbReference type="AlphaFoldDB" id="A0A1I5Q135"/>
<dbReference type="Proteomes" id="UP000199331">
    <property type="component" value="Unassembled WGS sequence"/>
</dbReference>
<dbReference type="STRING" id="604088.SAMN04488060_2687"/>
<sequence length="338" mass="37270">MLQTSNRHPAWPGRLGALGHAIALALAASFPVSVLAETKQPPSQSPLDVFQQQEDRLFQTGYRLALANAPFCQRRTHGVGILIHDAASYRRPDVVRAHFSLRGDVAIQSVATGSPAYNLGIRQNDTLASVMGIDVEALANSGEKTWERAARINRMLEEPGPEGLVHIARADDQGPATSFELEPVELCASRFELQSGNSKAAADGERVLVGDSFPAFAYSTPKFAAALAHEMAHNLLGHLDHFETYGRRGGRVRKSERDADRLMPWLLYNAGYDPRAAVEFMREWGPRHGGGILRKRTHDGWDERVDLIEAELPRIEAVATDGKADWQIHFVPMLKEEG</sequence>
<dbReference type="EMBL" id="FOWZ01000005">
    <property type="protein sequence ID" value="SFP39922.1"/>
    <property type="molecule type" value="Genomic_DNA"/>
</dbReference>
<reference evidence="2" key="1">
    <citation type="submission" date="2016-10" db="EMBL/GenBank/DDBJ databases">
        <authorList>
            <person name="Varghese N."/>
            <person name="Submissions S."/>
        </authorList>
    </citation>
    <scope>NUCLEOTIDE SEQUENCE [LARGE SCALE GENOMIC DNA]</scope>
    <source>
        <strain evidence="2">CGMCC 1.7715</strain>
    </source>
</reference>
<accession>A0A1I5Q135</accession>
<name>A0A1I5Q135_9SPHN</name>
<dbReference type="InterPro" id="IPR036034">
    <property type="entry name" value="PDZ_sf"/>
</dbReference>
<keyword evidence="2" id="KW-1185">Reference proteome</keyword>
<gene>
    <name evidence="1" type="ORF">SAMN04488060_2687</name>
</gene>
<dbReference type="SUPFAM" id="SSF50156">
    <property type="entry name" value="PDZ domain-like"/>
    <property type="match status" value="1"/>
</dbReference>
<proteinExistence type="predicted"/>
<organism evidence="1 2">
    <name type="scientific">Qipengyuania nanhaisediminis</name>
    <dbReference type="NCBI Taxonomy" id="604088"/>
    <lineage>
        <taxon>Bacteria</taxon>
        <taxon>Pseudomonadati</taxon>
        <taxon>Pseudomonadota</taxon>
        <taxon>Alphaproteobacteria</taxon>
        <taxon>Sphingomonadales</taxon>
        <taxon>Erythrobacteraceae</taxon>
        <taxon>Qipengyuania</taxon>
    </lineage>
</organism>
<evidence type="ECO:0000313" key="1">
    <source>
        <dbReference type="EMBL" id="SFP39922.1"/>
    </source>
</evidence>